<reference evidence="5 6" key="1">
    <citation type="submission" date="2018-05" db="EMBL/GenBank/DDBJ databases">
        <authorList>
            <consortium name="IHU Genomes"/>
        </authorList>
    </citation>
    <scope>NUCLEOTIDE SEQUENCE [LARGE SCALE GENOMIC DNA]</scope>
    <source>
        <strain evidence="5 6">P7335</strain>
    </source>
</reference>
<protein>
    <submittedName>
        <fullName evidence="5">Transmembrane transcriptional regulator [Microbacterium testaceum StLB037]</fullName>
    </submittedName>
</protein>
<sequence>MTPRDRYQTWDAAYVLGALARDDRHEYEDHLSDCPSCRTAVAELSGIPAVLSMLDLDEVSALDDEQPEPPLRPEVLTSVIDRVRARRRRTRAMTLAAVAVAAAMLSLALALVVKPELFGRDARTDEQASAPLLTMAKVSETPINASVALTGYGWGTRIDMACSYGDWGQSPHSTPPQDLGMVVVGHDGTRSQIATWLGLSGATALPSGTTPMAADDIKAVQLVSTHDGRVLLEKQL</sequence>
<dbReference type="Gene3D" id="1.10.10.1320">
    <property type="entry name" value="Anti-sigma factor, zinc-finger domain"/>
    <property type="match status" value="1"/>
</dbReference>
<keyword evidence="3" id="KW-0472">Membrane</keyword>
<keyword evidence="2" id="KW-0804">Transcription</keyword>
<keyword evidence="6" id="KW-1185">Reference proteome</keyword>
<evidence type="ECO:0000256" key="3">
    <source>
        <dbReference type="SAM" id="Phobius"/>
    </source>
</evidence>
<dbReference type="STRING" id="39692.BST38_18735"/>
<keyword evidence="1" id="KW-0805">Transcription regulation</keyword>
<evidence type="ECO:0000313" key="5">
    <source>
        <dbReference type="EMBL" id="SRX80385.1"/>
    </source>
</evidence>
<feature type="domain" description="Putative zinc-finger" evidence="4">
    <location>
        <begin position="13"/>
        <end position="38"/>
    </location>
</feature>
<feature type="transmembrane region" description="Helical" evidence="3">
    <location>
        <begin position="92"/>
        <end position="113"/>
    </location>
</feature>
<dbReference type="InterPro" id="IPR041916">
    <property type="entry name" value="Anti_sigma_zinc_sf"/>
</dbReference>
<dbReference type="InterPro" id="IPR027383">
    <property type="entry name" value="Znf_put"/>
</dbReference>
<evidence type="ECO:0000256" key="1">
    <source>
        <dbReference type="ARBA" id="ARBA00023015"/>
    </source>
</evidence>
<name>A0A375YGX0_MYCPF</name>
<evidence type="ECO:0000256" key="2">
    <source>
        <dbReference type="ARBA" id="ARBA00023163"/>
    </source>
</evidence>
<keyword evidence="3" id="KW-1133">Transmembrane helix</keyword>
<dbReference type="AlphaFoldDB" id="A0A375YGX0"/>
<proteinExistence type="predicted"/>
<dbReference type="EMBL" id="UEGS01000001">
    <property type="protein sequence ID" value="SRX80385.1"/>
    <property type="molecule type" value="Genomic_DNA"/>
</dbReference>
<dbReference type="Proteomes" id="UP000252008">
    <property type="component" value="Unassembled WGS sequence"/>
</dbReference>
<organism evidence="5 6">
    <name type="scientific">Mycolicibacterium parafortuitum</name>
    <name type="common">Mycobacterium parafortuitum</name>
    <dbReference type="NCBI Taxonomy" id="39692"/>
    <lineage>
        <taxon>Bacteria</taxon>
        <taxon>Bacillati</taxon>
        <taxon>Actinomycetota</taxon>
        <taxon>Actinomycetes</taxon>
        <taxon>Mycobacteriales</taxon>
        <taxon>Mycobacteriaceae</taxon>
        <taxon>Mycolicibacterium</taxon>
    </lineage>
</organism>
<accession>A0A375YGX0</accession>
<gene>
    <name evidence="5" type="ORF">MPP7335_02128</name>
</gene>
<keyword evidence="3 5" id="KW-0812">Transmembrane</keyword>
<dbReference type="RefSeq" id="WP_083144958.1">
    <property type="nucleotide sequence ID" value="NZ_MVID01000018.1"/>
</dbReference>
<evidence type="ECO:0000313" key="6">
    <source>
        <dbReference type="Proteomes" id="UP000252008"/>
    </source>
</evidence>
<evidence type="ECO:0000259" key="4">
    <source>
        <dbReference type="Pfam" id="PF13490"/>
    </source>
</evidence>
<dbReference type="Pfam" id="PF13490">
    <property type="entry name" value="zf-HC2"/>
    <property type="match status" value="1"/>
</dbReference>